<protein>
    <recommendedName>
        <fullName evidence="3">XRE family transcriptional regulator</fullName>
    </recommendedName>
</protein>
<name>A0ABT7U9R5_9FIRM</name>
<dbReference type="RefSeq" id="WP_289606847.1">
    <property type="nucleotide sequence ID" value="NZ_JAUDCG010000005.1"/>
</dbReference>
<evidence type="ECO:0000313" key="1">
    <source>
        <dbReference type="EMBL" id="MDM8156377.1"/>
    </source>
</evidence>
<evidence type="ECO:0000313" key="2">
    <source>
        <dbReference type="Proteomes" id="UP001529340"/>
    </source>
</evidence>
<keyword evidence="2" id="KW-1185">Reference proteome</keyword>
<proteinExistence type="predicted"/>
<gene>
    <name evidence="1" type="ORF">QUV96_01840</name>
</gene>
<reference evidence="2" key="1">
    <citation type="submission" date="2023-06" db="EMBL/GenBank/DDBJ databases">
        <title>Identification and characterization of horizontal gene transfer across gut microbiota members of farm animals based on homology search.</title>
        <authorList>
            <person name="Zeman M."/>
            <person name="Kubasova T."/>
            <person name="Jahodarova E."/>
            <person name="Nykrynova M."/>
            <person name="Rychlik I."/>
        </authorList>
    </citation>
    <scope>NUCLEOTIDE SEQUENCE [LARGE SCALE GENOMIC DNA]</scope>
    <source>
        <strain evidence="2">ET39</strain>
    </source>
</reference>
<accession>A0ABT7U9R5</accession>
<reference evidence="1 2" key="3">
    <citation type="submission" date="2023-06" db="EMBL/GenBank/DDBJ databases">
        <authorList>
            <person name="Zeman M."/>
            <person name="Kubasova T."/>
            <person name="Jahodarova E."/>
            <person name="Nykrynova M."/>
            <person name="Rychlik I."/>
        </authorList>
    </citation>
    <scope>NUCLEOTIDE SEQUENCE [LARGE SCALE GENOMIC DNA]</scope>
    <source>
        <strain evidence="1 2">ET39</strain>
    </source>
</reference>
<evidence type="ECO:0008006" key="3">
    <source>
        <dbReference type="Google" id="ProtNLM"/>
    </source>
</evidence>
<dbReference type="EMBL" id="JAUDCG010000005">
    <property type="protein sequence ID" value="MDM8156377.1"/>
    <property type="molecule type" value="Genomic_DNA"/>
</dbReference>
<organism evidence="1 2">
    <name type="scientific">Amedibacillus dolichus</name>
    <dbReference type="NCBI Taxonomy" id="31971"/>
    <lineage>
        <taxon>Bacteria</taxon>
        <taxon>Bacillati</taxon>
        <taxon>Bacillota</taxon>
        <taxon>Erysipelotrichia</taxon>
        <taxon>Erysipelotrichales</taxon>
        <taxon>Erysipelotrichaceae</taxon>
        <taxon>Amedibacillus</taxon>
    </lineage>
</organism>
<dbReference type="Proteomes" id="UP001529340">
    <property type="component" value="Unassembled WGS sequence"/>
</dbReference>
<reference evidence="1 2" key="2">
    <citation type="submission" date="2023-06" db="EMBL/GenBank/DDBJ databases">
        <title>Identification and characterization of horizontal gene transfer across gut microbiota members of farm animals based on homology search.</title>
        <authorList>
            <person name="Schwarzerova J."/>
            <person name="Nykrynova M."/>
            <person name="Jureckova K."/>
            <person name="Cejkova D."/>
            <person name="Rychlik I."/>
        </authorList>
    </citation>
    <scope>NUCLEOTIDE SEQUENCE [LARGE SCALE GENOMIC DNA]</scope>
    <source>
        <strain evidence="1 2">ET39</strain>
    </source>
</reference>
<comment type="caution">
    <text evidence="1">The sequence shown here is derived from an EMBL/GenBank/DDBJ whole genome shotgun (WGS) entry which is preliminary data.</text>
</comment>
<sequence>MKHKIISTTTKKKYIGNRTIATAYRIPAVSAKARRFSSIPRTYFYQLFQGIRHPGRDKVLVLAIAMECTLEECNRLLTLAHQSILYARNPRDALILHALHAHRTLFQLEESLQAHGLPLLQRYE</sequence>